<dbReference type="AlphaFoldDB" id="A0A8J2WQG8"/>
<organism evidence="1 2">
    <name type="scientific">Pelagomonas calceolata</name>
    <dbReference type="NCBI Taxonomy" id="35677"/>
    <lineage>
        <taxon>Eukaryota</taxon>
        <taxon>Sar</taxon>
        <taxon>Stramenopiles</taxon>
        <taxon>Ochrophyta</taxon>
        <taxon>Pelagophyceae</taxon>
        <taxon>Pelagomonadales</taxon>
        <taxon>Pelagomonadaceae</taxon>
        <taxon>Pelagomonas</taxon>
    </lineage>
</organism>
<accession>A0A8J2WQG8</accession>
<protein>
    <submittedName>
        <fullName evidence="1">Uncharacterized protein</fullName>
    </submittedName>
</protein>
<reference evidence="1" key="1">
    <citation type="submission" date="2021-11" db="EMBL/GenBank/DDBJ databases">
        <authorList>
            <consortium name="Genoscope - CEA"/>
            <person name="William W."/>
        </authorList>
    </citation>
    <scope>NUCLEOTIDE SEQUENCE</scope>
</reference>
<name>A0A8J2WQG8_9STRA</name>
<evidence type="ECO:0000313" key="1">
    <source>
        <dbReference type="EMBL" id="CAH0376335.1"/>
    </source>
</evidence>
<evidence type="ECO:0000313" key="2">
    <source>
        <dbReference type="Proteomes" id="UP000789595"/>
    </source>
</evidence>
<proteinExistence type="predicted"/>
<keyword evidence="2" id="KW-1185">Reference proteome</keyword>
<dbReference type="Proteomes" id="UP000789595">
    <property type="component" value="Unassembled WGS sequence"/>
</dbReference>
<sequence>MIDWVWLPSSKLEPDPVRRAKALQFYNGPVSTSDAVYLGHQFGGGQYGHVRRQTAIAARAVRAIEQNVAVRKYLTFEQTMYVWTSHARPKAELWASVAPRLKAERTPAGPLLLWKRGRNRSLHRGDGYEGKVARARARHIQRLHAGRALGSRNCCVVSAK</sequence>
<gene>
    <name evidence="1" type="ORF">PECAL_5P09090</name>
</gene>
<comment type="caution">
    <text evidence="1">The sequence shown here is derived from an EMBL/GenBank/DDBJ whole genome shotgun (WGS) entry which is preliminary data.</text>
</comment>
<dbReference type="EMBL" id="CAKKNE010000005">
    <property type="protein sequence ID" value="CAH0376335.1"/>
    <property type="molecule type" value="Genomic_DNA"/>
</dbReference>